<dbReference type="Proteomes" id="UP001281447">
    <property type="component" value="Unassembled WGS sequence"/>
</dbReference>
<dbReference type="GO" id="GO:0016787">
    <property type="term" value="F:hydrolase activity"/>
    <property type="evidence" value="ECO:0007669"/>
    <property type="project" value="UniProtKB-KW"/>
</dbReference>
<name>A0ABU5C1G4_9BACI</name>
<keyword evidence="2" id="KW-1185">Reference proteome</keyword>
<accession>A0ABU5C1G4</accession>
<sequence length="117" mass="13823">MDKQKYYVNLASQQISTVRFENNDSYVIYASEEEVRNLRQKLNHMHEGDMNAFFRAHVPIMPYHNDRGNDHYDSGMSEAFQIIYDLGDEKTKEHLTDIGVLDKKRILAFFRKAIVHL</sequence>
<evidence type="ECO:0000313" key="2">
    <source>
        <dbReference type="Proteomes" id="UP001281447"/>
    </source>
</evidence>
<keyword evidence="1" id="KW-0378">Hydrolase</keyword>
<reference evidence="1 2" key="1">
    <citation type="submission" date="2023-10" db="EMBL/GenBank/DDBJ databases">
        <title>Virgibacillus halophilus 5B73C genome.</title>
        <authorList>
            <person name="Miliotis G."/>
            <person name="Sengupta P."/>
            <person name="Hameed A."/>
            <person name="Chuvochina M."/>
            <person name="Mcdonagh F."/>
            <person name="Simpson A.C."/>
            <person name="Singh N.K."/>
            <person name="Rekha P.D."/>
            <person name="Raman K."/>
            <person name="Hugenholtz P."/>
            <person name="Venkateswaran K."/>
        </authorList>
    </citation>
    <scope>NUCLEOTIDE SEQUENCE [LARGE SCALE GENOMIC DNA]</scope>
    <source>
        <strain evidence="1 2">5B73C</strain>
    </source>
</reference>
<gene>
    <name evidence="1" type="ORF">RWE15_00210</name>
</gene>
<dbReference type="EMBL" id="JAWDIP010000003">
    <property type="protein sequence ID" value="MDY0393138.1"/>
    <property type="molecule type" value="Genomic_DNA"/>
</dbReference>
<organism evidence="1 2">
    <name type="scientific">Tigheibacillus halophilus</name>
    <dbReference type="NCBI Taxonomy" id="361280"/>
    <lineage>
        <taxon>Bacteria</taxon>
        <taxon>Bacillati</taxon>
        <taxon>Bacillota</taxon>
        <taxon>Bacilli</taxon>
        <taxon>Bacillales</taxon>
        <taxon>Bacillaceae</taxon>
        <taxon>Tigheibacillus</taxon>
    </lineage>
</organism>
<comment type="caution">
    <text evidence="1">The sequence shown here is derived from an EMBL/GenBank/DDBJ whole genome shotgun (WGS) entry which is preliminary data.</text>
</comment>
<proteinExistence type="predicted"/>
<protein>
    <submittedName>
        <fullName evidence="1">Hydrolase</fullName>
    </submittedName>
</protein>
<evidence type="ECO:0000313" key="1">
    <source>
        <dbReference type="EMBL" id="MDY0393138.1"/>
    </source>
</evidence>